<evidence type="ECO:0000256" key="6">
    <source>
        <dbReference type="PIRSR" id="PIRSR600821-50"/>
    </source>
</evidence>
<dbReference type="GO" id="GO:0030632">
    <property type="term" value="P:D-alanine biosynthetic process"/>
    <property type="evidence" value="ECO:0007669"/>
    <property type="project" value="UniProtKB-UniRule"/>
</dbReference>
<dbReference type="NCBIfam" id="TIGR00492">
    <property type="entry name" value="alr"/>
    <property type="match status" value="1"/>
</dbReference>
<keyword evidence="10" id="KW-1185">Reference proteome</keyword>
<dbReference type="EMBL" id="FNAQ01000002">
    <property type="protein sequence ID" value="SDD89568.1"/>
    <property type="molecule type" value="Genomic_DNA"/>
</dbReference>
<dbReference type="InterPro" id="IPR000821">
    <property type="entry name" value="Ala_racemase"/>
</dbReference>
<dbReference type="SUPFAM" id="SSF51419">
    <property type="entry name" value="PLP-binding barrel"/>
    <property type="match status" value="1"/>
</dbReference>
<feature type="domain" description="Alanine racemase C-terminal" evidence="8">
    <location>
        <begin position="243"/>
        <end position="371"/>
    </location>
</feature>
<evidence type="ECO:0000256" key="2">
    <source>
        <dbReference type="ARBA" id="ARBA00001933"/>
    </source>
</evidence>
<protein>
    <recommendedName>
        <fullName evidence="5">Alanine racemase</fullName>
        <ecNumber evidence="5">5.1.1.1</ecNumber>
    </recommendedName>
</protein>
<dbReference type="InterPro" id="IPR001608">
    <property type="entry name" value="Ala_racemase_N"/>
</dbReference>
<dbReference type="PRINTS" id="PR00992">
    <property type="entry name" value="ALARACEMASE"/>
</dbReference>
<organism evidence="9 10">
    <name type="scientific">Desulfuromonas thiophila</name>
    <dbReference type="NCBI Taxonomy" id="57664"/>
    <lineage>
        <taxon>Bacteria</taxon>
        <taxon>Pseudomonadati</taxon>
        <taxon>Thermodesulfobacteriota</taxon>
        <taxon>Desulfuromonadia</taxon>
        <taxon>Desulfuromonadales</taxon>
        <taxon>Desulfuromonadaceae</taxon>
        <taxon>Desulfuromonas</taxon>
    </lineage>
</organism>
<evidence type="ECO:0000259" key="8">
    <source>
        <dbReference type="SMART" id="SM01005"/>
    </source>
</evidence>
<evidence type="ECO:0000313" key="9">
    <source>
        <dbReference type="EMBL" id="SDD89568.1"/>
    </source>
</evidence>
<dbReference type="GO" id="GO:0008784">
    <property type="term" value="F:alanine racemase activity"/>
    <property type="evidence" value="ECO:0007669"/>
    <property type="project" value="UniProtKB-UniRule"/>
</dbReference>
<keyword evidence="4 5" id="KW-0413">Isomerase</keyword>
<dbReference type="STRING" id="57664.SAMN05661003_10245"/>
<evidence type="ECO:0000256" key="7">
    <source>
        <dbReference type="PIRSR" id="PIRSR600821-52"/>
    </source>
</evidence>
<dbReference type="PANTHER" id="PTHR30511:SF0">
    <property type="entry name" value="ALANINE RACEMASE, CATABOLIC-RELATED"/>
    <property type="match status" value="1"/>
</dbReference>
<sequence length="390" mass="42137">MYAHRPTEVEIDLAALRHNYLLLRQALPPQVALLAVVKADAYGHGAVAVARCLQQAGADLFGVAIVEEALELRQAGIDRPILLLGGAWPGQEDCLVQHQLQTAVFEMAQLERLQAAAARRGRRCACHLKLDSGMGRLGVQPAELPAFLEEWHRFPALDLVGVMTHLAMADLPAHPHNSAQLRHFAEAVALVRQAGFSPRYLHAANSAASLAQPAGLCTLVRPGIALYGGQPFEDQPLAGLQPVMHFHSRIAHLRELPPGHSVSYGQLFVARRPTRIAAVPVGYADGFNRRLSAGGAVLIRGQRAPIAGRICMDWTLIDVTDLADVQVNDRVTLLGCDGDQCIRAEEWAERIGTIAYEVFCQVSKRVPRHYLGQTLLPAAESPAAAGGVVS</sequence>
<dbReference type="PANTHER" id="PTHR30511">
    <property type="entry name" value="ALANINE RACEMASE"/>
    <property type="match status" value="1"/>
</dbReference>
<dbReference type="EC" id="5.1.1.1" evidence="5"/>
<comment type="catalytic activity">
    <reaction evidence="1 5">
        <text>L-alanine = D-alanine</text>
        <dbReference type="Rhea" id="RHEA:20249"/>
        <dbReference type="ChEBI" id="CHEBI:57416"/>
        <dbReference type="ChEBI" id="CHEBI:57972"/>
        <dbReference type="EC" id="5.1.1.1"/>
    </reaction>
</comment>
<dbReference type="PROSITE" id="PS00395">
    <property type="entry name" value="ALANINE_RACEMASE"/>
    <property type="match status" value="1"/>
</dbReference>
<feature type="modified residue" description="N6-(pyridoxal phosphate)lysine" evidence="5 6">
    <location>
        <position position="38"/>
    </location>
</feature>
<keyword evidence="3 5" id="KW-0663">Pyridoxal phosphate</keyword>
<dbReference type="AlphaFoldDB" id="A0A1G6YGS0"/>
<dbReference type="UniPathway" id="UPA00042">
    <property type="reaction ID" value="UER00497"/>
</dbReference>
<dbReference type="FunFam" id="3.20.20.10:FF:000002">
    <property type="entry name" value="Alanine racemase"/>
    <property type="match status" value="1"/>
</dbReference>
<dbReference type="GO" id="GO:0030170">
    <property type="term" value="F:pyridoxal phosphate binding"/>
    <property type="evidence" value="ECO:0007669"/>
    <property type="project" value="UniProtKB-UniRule"/>
</dbReference>
<evidence type="ECO:0000256" key="1">
    <source>
        <dbReference type="ARBA" id="ARBA00000316"/>
    </source>
</evidence>
<dbReference type="Gene3D" id="2.40.37.10">
    <property type="entry name" value="Lyase, Ornithine Decarboxylase, Chain A, domain 1"/>
    <property type="match status" value="1"/>
</dbReference>
<dbReference type="SMART" id="SM01005">
    <property type="entry name" value="Ala_racemase_C"/>
    <property type="match status" value="1"/>
</dbReference>
<reference evidence="10" key="1">
    <citation type="submission" date="2016-10" db="EMBL/GenBank/DDBJ databases">
        <authorList>
            <person name="Varghese N."/>
            <person name="Submissions S."/>
        </authorList>
    </citation>
    <scope>NUCLEOTIDE SEQUENCE [LARGE SCALE GENOMIC DNA]</scope>
    <source>
        <strain evidence="10">DSM 8987</strain>
    </source>
</reference>
<dbReference type="SUPFAM" id="SSF50621">
    <property type="entry name" value="Alanine racemase C-terminal domain-like"/>
    <property type="match status" value="1"/>
</dbReference>
<dbReference type="HAMAP" id="MF_01201">
    <property type="entry name" value="Ala_racemase"/>
    <property type="match status" value="1"/>
</dbReference>
<dbReference type="GO" id="GO:0005829">
    <property type="term" value="C:cytosol"/>
    <property type="evidence" value="ECO:0007669"/>
    <property type="project" value="TreeGrafter"/>
</dbReference>
<feature type="binding site" evidence="5 7">
    <location>
        <position position="312"/>
    </location>
    <ligand>
        <name>substrate</name>
    </ligand>
</feature>
<comment type="pathway">
    <text evidence="5">Amino-acid biosynthesis; D-alanine biosynthesis; D-alanine from L-alanine: step 1/1.</text>
</comment>
<gene>
    <name evidence="9" type="ORF">SAMN05661003_10245</name>
</gene>
<dbReference type="RefSeq" id="WP_092075945.1">
    <property type="nucleotide sequence ID" value="NZ_CALFZY010000007.1"/>
</dbReference>
<evidence type="ECO:0000313" key="10">
    <source>
        <dbReference type="Proteomes" id="UP000243205"/>
    </source>
</evidence>
<dbReference type="Pfam" id="PF00842">
    <property type="entry name" value="Ala_racemase_C"/>
    <property type="match status" value="1"/>
</dbReference>
<dbReference type="InterPro" id="IPR011079">
    <property type="entry name" value="Ala_racemase_C"/>
</dbReference>
<dbReference type="InterPro" id="IPR020622">
    <property type="entry name" value="Ala_racemase_pyridoxalP-BS"/>
</dbReference>
<comment type="cofactor">
    <cofactor evidence="2 5 6">
        <name>pyridoxal 5'-phosphate</name>
        <dbReference type="ChEBI" id="CHEBI:597326"/>
    </cofactor>
</comment>
<dbReference type="Pfam" id="PF01168">
    <property type="entry name" value="Ala_racemase_N"/>
    <property type="match status" value="1"/>
</dbReference>
<dbReference type="Proteomes" id="UP000243205">
    <property type="component" value="Unassembled WGS sequence"/>
</dbReference>
<comment type="function">
    <text evidence="5">Catalyzes the interconversion of L-alanine and D-alanine. May also act on other amino acids.</text>
</comment>
<name>A0A1G6YGS0_9BACT</name>
<dbReference type="InterPro" id="IPR009006">
    <property type="entry name" value="Ala_racemase/Decarboxylase_C"/>
</dbReference>
<evidence type="ECO:0000256" key="5">
    <source>
        <dbReference type="HAMAP-Rule" id="MF_01201"/>
    </source>
</evidence>
<feature type="active site" description="Proton acceptor; specific for L-alanine" evidence="5">
    <location>
        <position position="264"/>
    </location>
</feature>
<proteinExistence type="inferred from homology"/>
<dbReference type="InterPro" id="IPR029066">
    <property type="entry name" value="PLP-binding_barrel"/>
</dbReference>
<evidence type="ECO:0000256" key="3">
    <source>
        <dbReference type="ARBA" id="ARBA00022898"/>
    </source>
</evidence>
<dbReference type="OrthoDB" id="9813814at2"/>
<dbReference type="Gene3D" id="3.20.20.10">
    <property type="entry name" value="Alanine racemase"/>
    <property type="match status" value="1"/>
</dbReference>
<evidence type="ECO:0000256" key="4">
    <source>
        <dbReference type="ARBA" id="ARBA00023235"/>
    </source>
</evidence>
<feature type="active site" description="Proton acceptor; specific for D-alanine" evidence="5">
    <location>
        <position position="38"/>
    </location>
</feature>
<dbReference type="CDD" id="cd00430">
    <property type="entry name" value="PLPDE_III_AR"/>
    <property type="match status" value="1"/>
</dbReference>
<feature type="binding site" evidence="5 7">
    <location>
        <position position="136"/>
    </location>
    <ligand>
        <name>substrate</name>
    </ligand>
</feature>
<accession>A0A1G6YGS0</accession>
<comment type="similarity">
    <text evidence="5">Belongs to the alanine racemase family.</text>
</comment>